<evidence type="ECO:0000256" key="6">
    <source>
        <dbReference type="ARBA" id="ARBA00022449"/>
    </source>
</evidence>
<feature type="transmembrane region" description="Helical" evidence="13">
    <location>
        <begin position="314"/>
        <end position="339"/>
    </location>
</feature>
<dbReference type="AlphaFoldDB" id="A0A6V8SMQ6"/>
<dbReference type="Pfam" id="PF01554">
    <property type="entry name" value="MatE"/>
    <property type="match status" value="2"/>
</dbReference>
<dbReference type="RefSeq" id="WP_183277882.1">
    <property type="nucleotide sequence ID" value="NZ_BLZR01000001.1"/>
</dbReference>
<feature type="transmembrane region" description="Helical" evidence="13">
    <location>
        <begin position="80"/>
        <end position="105"/>
    </location>
</feature>
<reference evidence="14 15" key="1">
    <citation type="submission" date="2020-07" db="EMBL/GenBank/DDBJ databases">
        <title>A new beta-1,3-glucan-decomposing anaerobic bacterium isolated from anoxic soil subjected to biological soil disinfestation.</title>
        <authorList>
            <person name="Ueki A."/>
            <person name="Tonouchi A."/>
        </authorList>
    </citation>
    <scope>NUCLEOTIDE SEQUENCE [LARGE SCALE GENOMIC DNA]</scope>
    <source>
        <strain evidence="14 15">TW1</strain>
    </source>
</reference>
<evidence type="ECO:0000313" key="14">
    <source>
        <dbReference type="EMBL" id="GFP76458.1"/>
    </source>
</evidence>
<comment type="subcellular location">
    <subcellularLocation>
        <location evidence="2">Cell membrane</location>
        <topology evidence="2">Multi-pass membrane protein</topology>
    </subcellularLocation>
</comment>
<comment type="similarity">
    <text evidence="3">Belongs to the multi antimicrobial extrusion (MATE) (TC 2.A.66.1) family.</text>
</comment>
<dbReference type="CDD" id="cd13137">
    <property type="entry name" value="MATE_NorM_like"/>
    <property type="match status" value="1"/>
</dbReference>
<evidence type="ECO:0000256" key="10">
    <source>
        <dbReference type="ARBA" id="ARBA00023065"/>
    </source>
</evidence>
<dbReference type="PANTHER" id="PTHR43298">
    <property type="entry name" value="MULTIDRUG RESISTANCE PROTEIN NORM-RELATED"/>
    <property type="match status" value="1"/>
</dbReference>
<keyword evidence="5" id="KW-0813">Transport</keyword>
<feature type="transmembrane region" description="Helical" evidence="13">
    <location>
        <begin position="378"/>
        <end position="396"/>
    </location>
</feature>
<keyword evidence="6" id="KW-0050">Antiport</keyword>
<evidence type="ECO:0000256" key="9">
    <source>
        <dbReference type="ARBA" id="ARBA00022989"/>
    </source>
</evidence>
<dbReference type="PANTHER" id="PTHR43298:SF2">
    <property type="entry name" value="FMN_FAD EXPORTER YEEO-RELATED"/>
    <property type="match status" value="1"/>
</dbReference>
<evidence type="ECO:0000256" key="5">
    <source>
        <dbReference type="ARBA" id="ARBA00022448"/>
    </source>
</evidence>
<keyword evidence="9 13" id="KW-1133">Transmembrane helix</keyword>
<protein>
    <recommendedName>
        <fullName evidence="4">Probable multidrug resistance protein NorM</fullName>
    </recommendedName>
    <alternativeName>
        <fullName evidence="12">Multidrug-efflux transporter</fullName>
    </alternativeName>
</protein>
<feature type="transmembrane region" description="Helical" evidence="13">
    <location>
        <begin position="12"/>
        <end position="36"/>
    </location>
</feature>
<evidence type="ECO:0000256" key="3">
    <source>
        <dbReference type="ARBA" id="ARBA00010199"/>
    </source>
</evidence>
<evidence type="ECO:0000256" key="1">
    <source>
        <dbReference type="ARBA" id="ARBA00003408"/>
    </source>
</evidence>
<accession>A0A6V8SMQ6</accession>
<comment type="caution">
    <text evidence="14">The sequence shown here is derived from an EMBL/GenBank/DDBJ whole genome shotgun (WGS) entry which is preliminary data.</text>
</comment>
<dbReference type="GO" id="GO:0005886">
    <property type="term" value="C:plasma membrane"/>
    <property type="evidence" value="ECO:0007669"/>
    <property type="project" value="UniProtKB-SubCell"/>
</dbReference>
<dbReference type="GO" id="GO:0006811">
    <property type="term" value="P:monoatomic ion transport"/>
    <property type="evidence" value="ECO:0007669"/>
    <property type="project" value="UniProtKB-KW"/>
</dbReference>
<evidence type="ECO:0000256" key="7">
    <source>
        <dbReference type="ARBA" id="ARBA00022475"/>
    </source>
</evidence>
<gene>
    <name evidence="14" type="ORF">bsdtw1_02561</name>
</gene>
<evidence type="ECO:0000256" key="12">
    <source>
        <dbReference type="ARBA" id="ARBA00031636"/>
    </source>
</evidence>
<feature type="transmembrane region" description="Helical" evidence="13">
    <location>
        <begin position="48"/>
        <end position="68"/>
    </location>
</feature>
<comment type="function">
    <text evidence="1">Multidrug efflux pump.</text>
</comment>
<evidence type="ECO:0000256" key="4">
    <source>
        <dbReference type="ARBA" id="ARBA00020268"/>
    </source>
</evidence>
<dbReference type="InterPro" id="IPR048279">
    <property type="entry name" value="MdtK-like"/>
</dbReference>
<feature type="transmembrane region" description="Helical" evidence="13">
    <location>
        <begin position="125"/>
        <end position="145"/>
    </location>
</feature>
<evidence type="ECO:0000256" key="2">
    <source>
        <dbReference type="ARBA" id="ARBA00004651"/>
    </source>
</evidence>
<keyword evidence="15" id="KW-1185">Reference proteome</keyword>
<feature type="transmembrane region" description="Helical" evidence="13">
    <location>
        <begin position="186"/>
        <end position="207"/>
    </location>
</feature>
<organism evidence="14 15">
    <name type="scientific">Clostridium fungisolvens</name>
    <dbReference type="NCBI Taxonomy" id="1604897"/>
    <lineage>
        <taxon>Bacteria</taxon>
        <taxon>Bacillati</taxon>
        <taxon>Bacillota</taxon>
        <taxon>Clostridia</taxon>
        <taxon>Eubacteriales</taxon>
        <taxon>Clostridiaceae</taxon>
        <taxon>Clostridium</taxon>
    </lineage>
</organism>
<proteinExistence type="inferred from homology"/>
<keyword evidence="7" id="KW-1003">Cell membrane</keyword>
<feature type="transmembrane region" description="Helical" evidence="13">
    <location>
        <begin position="247"/>
        <end position="266"/>
    </location>
</feature>
<evidence type="ECO:0000256" key="8">
    <source>
        <dbReference type="ARBA" id="ARBA00022692"/>
    </source>
</evidence>
<feature type="transmembrane region" description="Helical" evidence="13">
    <location>
        <begin position="402"/>
        <end position="421"/>
    </location>
</feature>
<evidence type="ECO:0000256" key="13">
    <source>
        <dbReference type="SAM" id="Phobius"/>
    </source>
</evidence>
<keyword evidence="8 13" id="KW-0812">Transmembrane</keyword>
<dbReference type="NCBIfam" id="TIGR00797">
    <property type="entry name" value="matE"/>
    <property type="match status" value="1"/>
</dbReference>
<dbReference type="GO" id="GO:0042910">
    <property type="term" value="F:xenobiotic transmembrane transporter activity"/>
    <property type="evidence" value="ECO:0007669"/>
    <property type="project" value="InterPro"/>
</dbReference>
<dbReference type="GO" id="GO:0015297">
    <property type="term" value="F:antiporter activity"/>
    <property type="evidence" value="ECO:0007669"/>
    <property type="project" value="UniProtKB-KW"/>
</dbReference>
<dbReference type="InterPro" id="IPR050222">
    <property type="entry name" value="MATE_MdtK"/>
</dbReference>
<feature type="transmembrane region" description="Helical" evidence="13">
    <location>
        <begin position="157"/>
        <end position="180"/>
    </location>
</feature>
<sequence>MFSNKALKKLIIPLFMDQILIITVSIIGTMMVSYAGEAAVSGVSLIDMINMLLINVLAALATGGAVVVSQYIGRKQKEQACFAASQLITITTVISTGIMLVVLILNKPLLNVLFGRVDKDVMTAAVIYFIISGLSYPFLAVYNSCAALFRSMGNSRIPMIISIVMNVTNVVLNAIGIFVFHAGVVGIALAALIARGIAAVIMMYLSLNKNNEIFIRFSEIFSWQGSMIKRILNIAVPNGLENGIVQLGRVLLVSIIALFGTAQIAANGITNSLVGIAISFATAMNLAIVTVVGQCVGAGDYEQASYYNERLTKVSYIGTLVISLAQISLLPIILSLYTLSPEVRHLTYILVVIHNCFAIFLWPLAFTLPNGLRAAGDVRFTMIVSIGSMFILRIALGYTLGIVFKMGVIGIWVAMGFDWMLRSGIYIIRFKSGRWKEFKVI</sequence>
<evidence type="ECO:0000256" key="11">
    <source>
        <dbReference type="ARBA" id="ARBA00023136"/>
    </source>
</evidence>
<keyword evidence="11 13" id="KW-0472">Membrane</keyword>
<dbReference type="EMBL" id="BLZR01000001">
    <property type="protein sequence ID" value="GFP76458.1"/>
    <property type="molecule type" value="Genomic_DNA"/>
</dbReference>
<dbReference type="InterPro" id="IPR002528">
    <property type="entry name" value="MATE_fam"/>
</dbReference>
<dbReference type="Proteomes" id="UP000580568">
    <property type="component" value="Unassembled WGS sequence"/>
</dbReference>
<dbReference type="PIRSF" id="PIRSF006603">
    <property type="entry name" value="DinF"/>
    <property type="match status" value="1"/>
</dbReference>
<keyword evidence="10" id="KW-0406">Ion transport</keyword>
<name>A0A6V8SMQ6_9CLOT</name>
<feature type="transmembrane region" description="Helical" evidence="13">
    <location>
        <begin position="345"/>
        <end position="366"/>
    </location>
</feature>
<evidence type="ECO:0000313" key="15">
    <source>
        <dbReference type="Proteomes" id="UP000580568"/>
    </source>
</evidence>
<feature type="transmembrane region" description="Helical" evidence="13">
    <location>
        <begin position="272"/>
        <end position="293"/>
    </location>
</feature>